<evidence type="ECO:0000313" key="3">
    <source>
        <dbReference type="EMBL" id="KAG2229778.1"/>
    </source>
</evidence>
<dbReference type="InterPro" id="IPR040185">
    <property type="entry name" value="Far11/STRP"/>
</dbReference>
<dbReference type="GO" id="GO:0005829">
    <property type="term" value="C:cytosol"/>
    <property type="evidence" value="ECO:0007669"/>
    <property type="project" value="TreeGrafter"/>
</dbReference>
<keyword evidence="4" id="KW-1185">Reference proteome</keyword>
<name>A0A8H7VV00_9FUNG</name>
<dbReference type="EMBL" id="JAEPRE010000244">
    <property type="protein sequence ID" value="KAG2229778.1"/>
    <property type="molecule type" value="Genomic_DNA"/>
</dbReference>
<gene>
    <name evidence="3" type="ORF">INT48_005305</name>
</gene>
<comment type="caution">
    <text evidence="3">The sequence shown here is derived from an EMBL/GenBank/DDBJ whole genome shotgun (WGS) entry which is preliminary data.</text>
</comment>
<evidence type="ECO:0000256" key="1">
    <source>
        <dbReference type="SAM" id="MobiDB-lite"/>
    </source>
</evidence>
<dbReference type="Proteomes" id="UP000613177">
    <property type="component" value="Unassembled WGS sequence"/>
</dbReference>
<dbReference type="GO" id="GO:0007010">
    <property type="term" value="P:cytoskeleton organization"/>
    <property type="evidence" value="ECO:0007669"/>
    <property type="project" value="TreeGrafter"/>
</dbReference>
<dbReference type="InterPro" id="IPR021819">
    <property type="entry name" value="Far11/STRP_C"/>
</dbReference>
<organism evidence="3 4">
    <name type="scientific">Thamnidium elegans</name>
    <dbReference type="NCBI Taxonomy" id="101142"/>
    <lineage>
        <taxon>Eukaryota</taxon>
        <taxon>Fungi</taxon>
        <taxon>Fungi incertae sedis</taxon>
        <taxon>Mucoromycota</taxon>
        <taxon>Mucoromycotina</taxon>
        <taxon>Mucoromycetes</taxon>
        <taxon>Mucorales</taxon>
        <taxon>Mucorineae</taxon>
        <taxon>Mucoraceae</taxon>
        <taxon>Thamnidium</taxon>
    </lineage>
</organism>
<dbReference type="PANTHER" id="PTHR13239:SF4">
    <property type="entry name" value="AT25231P"/>
    <property type="match status" value="1"/>
</dbReference>
<feature type="compositionally biased region" description="Basic and acidic residues" evidence="1">
    <location>
        <begin position="1"/>
        <end position="12"/>
    </location>
</feature>
<protein>
    <recommendedName>
        <fullName evidence="2">BEACH domain-containing protein</fullName>
    </recommendedName>
</protein>
<dbReference type="PANTHER" id="PTHR13239">
    <property type="entry name" value="PROTEIN REQUIRED FOR HYPHAL ANASTOMOSIS HAM-2"/>
    <property type="match status" value="1"/>
</dbReference>
<dbReference type="AlphaFoldDB" id="A0A8H7VV00"/>
<feature type="region of interest" description="Disordered" evidence="1">
    <location>
        <begin position="1"/>
        <end position="22"/>
    </location>
</feature>
<feature type="compositionally biased region" description="Acidic residues" evidence="1">
    <location>
        <begin position="644"/>
        <end position="660"/>
    </location>
</feature>
<proteinExistence type="predicted"/>
<accession>A0A8H7VV00</accession>
<sequence length="816" mass="94658">MTEEHPSVKPEQIKQALSEKNQKSQHHTYYDYYKPETTVDEINEFIAYSEVKIDLPQYEAEYNDTYTLWEQCSLEQRKSIIQQATDYLDLLEEDKRLFSAKSLAYISLGKFFVLFLMLNLYKALSVTMGDNYVEMKSNIRAACNLPVINDKSTFVKCTPEDLYSFYHQSCERYPSFSPTAPPEKIKSPLTIAASTQLSKAMGLYKSSKNIDLPYQTLFPSKNQPANNTTVVKTKQLAMETTNVLPYTYNSPMIPKSLVEASSIWMDHLYISVANYQIIYEREKAIHRWQRQNEKIDDWKEIIYDKLNETGQRKMAQIELLYETIVPNFQNIVVVLLKLLLSTVSIGKDKEAEILEDINITRNREIISKSVSGVLLSMLKWFKISHVLKFEYLSQILIDSGCMLLILKLLGLQEVALLASKKTDDDRQSFFGYVRQMEIDYDEEEDEEEKPYTNTRNLLWPINLLRILQMLTKRKMHRILLLVQYKSSAILKRLLKVGHPVIDLYVLKNLKNQVPYMGKRWRSSNMKTISSIYAHCLTSLNDDWLSSPEGNGDMEEGAMREVNIRMLSRLYNGHRYLPNILPKMDDISGPDSTLFYFNNYPVEEKGRRLPEYNLNEPMLVDDVELDLDFKNNYQSWLGDNVYSTTDDEEEEEEEEEEDIDSDTGHIGTPLPDALPMPITADDLANEINKLYLEELQREFIETKQKENESLVQEDGWDKPTISTTAWGSVPLDGASSSTKANTFGEEEEADEVEPEVDPLQGINWCDLTEEDLKKRLTLVQEKTVQRWLNVEMDDPRYLKVLNTFEGEVLVDDEGWPI</sequence>
<dbReference type="PROSITE" id="PS50197">
    <property type="entry name" value="BEACH"/>
    <property type="match status" value="1"/>
</dbReference>
<feature type="domain" description="BEACH" evidence="2">
    <location>
        <begin position="771"/>
        <end position="816"/>
    </location>
</feature>
<feature type="region of interest" description="Disordered" evidence="1">
    <location>
        <begin position="642"/>
        <end position="670"/>
    </location>
</feature>
<dbReference type="SMART" id="SM01293">
    <property type="entry name" value="DUF3402"/>
    <property type="match status" value="1"/>
</dbReference>
<dbReference type="Pfam" id="PF11882">
    <property type="entry name" value="DUF3402"/>
    <property type="match status" value="3"/>
</dbReference>
<evidence type="ECO:0000259" key="2">
    <source>
        <dbReference type="PROSITE" id="PS50197"/>
    </source>
</evidence>
<evidence type="ECO:0000313" key="4">
    <source>
        <dbReference type="Proteomes" id="UP000613177"/>
    </source>
</evidence>
<dbReference type="InterPro" id="IPR000409">
    <property type="entry name" value="BEACH_dom"/>
</dbReference>
<reference evidence="3" key="1">
    <citation type="submission" date="2021-01" db="EMBL/GenBank/DDBJ databases">
        <title>Metabolic potential, ecology and presence of endohyphal bacteria is reflected in genomic diversity of Mucoromycotina.</title>
        <authorList>
            <person name="Muszewska A."/>
            <person name="Okrasinska A."/>
            <person name="Steczkiewicz K."/>
            <person name="Drgas O."/>
            <person name="Orlowska M."/>
            <person name="Perlinska-Lenart U."/>
            <person name="Aleksandrzak-Piekarczyk T."/>
            <person name="Szatraj K."/>
            <person name="Zielenkiewicz U."/>
            <person name="Pilsyk S."/>
            <person name="Malc E."/>
            <person name="Mieczkowski P."/>
            <person name="Kruszewska J.S."/>
            <person name="Biernat P."/>
            <person name="Pawlowska J."/>
        </authorList>
    </citation>
    <scope>NUCLEOTIDE SEQUENCE</scope>
    <source>
        <strain evidence="3">WA0000018081</strain>
    </source>
</reference>